<keyword evidence="2" id="KW-0378">Hydrolase</keyword>
<name>A0ABR6U7G6_9ACTN</name>
<reference evidence="2 3" key="1">
    <citation type="submission" date="2020-08" db="EMBL/GenBank/DDBJ databases">
        <title>novel species in genus Nocardioides.</title>
        <authorList>
            <person name="Zhang G."/>
        </authorList>
    </citation>
    <scope>NUCLEOTIDE SEQUENCE [LARGE SCALE GENOMIC DNA]</scope>
    <source>
        <strain evidence="2 3">SC8A-24</strain>
    </source>
</reference>
<dbReference type="Proteomes" id="UP000604001">
    <property type="component" value="Unassembled WGS sequence"/>
</dbReference>
<organism evidence="2 3">
    <name type="scientific">Nocardioides deserti</name>
    <dbReference type="NCBI Taxonomy" id="1588644"/>
    <lineage>
        <taxon>Bacteria</taxon>
        <taxon>Bacillati</taxon>
        <taxon>Actinomycetota</taxon>
        <taxon>Actinomycetes</taxon>
        <taxon>Propionibacteriales</taxon>
        <taxon>Nocardioidaceae</taxon>
        <taxon>Nocardioides</taxon>
    </lineage>
</organism>
<proteinExistence type="predicted"/>
<feature type="domain" description="AB hydrolase-1" evidence="1">
    <location>
        <begin position="39"/>
        <end position="286"/>
    </location>
</feature>
<dbReference type="SUPFAM" id="SSF53474">
    <property type="entry name" value="alpha/beta-Hydrolases"/>
    <property type="match status" value="1"/>
</dbReference>
<dbReference type="EMBL" id="JACMYC010000004">
    <property type="protein sequence ID" value="MBC2960377.1"/>
    <property type="molecule type" value="Genomic_DNA"/>
</dbReference>
<accession>A0ABR6U7G6</accession>
<comment type="caution">
    <text evidence="2">The sequence shown here is derived from an EMBL/GenBank/DDBJ whole genome shotgun (WGS) entry which is preliminary data.</text>
</comment>
<dbReference type="PANTHER" id="PTHR43433:SF5">
    <property type="entry name" value="AB HYDROLASE-1 DOMAIN-CONTAINING PROTEIN"/>
    <property type="match status" value="1"/>
</dbReference>
<dbReference type="InterPro" id="IPR029058">
    <property type="entry name" value="AB_hydrolase_fold"/>
</dbReference>
<dbReference type="Gene3D" id="3.40.50.1820">
    <property type="entry name" value="alpha/beta hydrolase"/>
    <property type="match status" value="1"/>
</dbReference>
<dbReference type="RefSeq" id="WP_186345633.1">
    <property type="nucleotide sequence ID" value="NZ_BMMR01000001.1"/>
</dbReference>
<evidence type="ECO:0000259" key="1">
    <source>
        <dbReference type="Pfam" id="PF00561"/>
    </source>
</evidence>
<gene>
    <name evidence="2" type="ORF">H7344_08735</name>
</gene>
<keyword evidence="3" id="KW-1185">Reference proteome</keyword>
<evidence type="ECO:0000313" key="3">
    <source>
        <dbReference type="Proteomes" id="UP000604001"/>
    </source>
</evidence>
<sequence>MSARSSETSAVAASPELFAPVRPDVELCYQTFGDPDDEPLLLVMGLGGPMTWWDEDLCRMLAARGFFVIRYDNRDTGRSSRLEGRVTRVTLARAFTGRRVRPPYTMADLASDAFGLLDHLGLDAAHVAGVSMGGMIVQTMAITEPRRVLSMTSIMSTTGRRTVGWQHPNLLPALIGNKRGSREAYVKASRQMWRLIGSPGYPEPEEETRRRAEETWDRGISAEGTMRQMLAILTQPDRSARLRGVRVPTTVVHGLADKMVHVSGGRATARAVPGAELLLIDGMGHDTPPALFETFTAAIRRTADRAGAPRS</sequence>
<dbReference type="Pfam" id="PF00561">
    <property type="entry name" value="Abhydrolase_1"/>
    <property type="match status" value="1"/>
</dbReference>
<dbReference type="InterPro" id="IPR000073">
    <property type="entry name" value="AB_hydrolase_1"/>
</dbReference>
<evidence type="ECO:0000313" key="2">
    <source>
        <dbReference type="EMBL" id="MBC2960377.1"/>
    </source>
</evidence>
<dbReference type="PANTHER" id="PTHR43433">
    <property type="entry name" value="HYDROLASE, ALPHA/BETA FOLD FAMILY PROTEIN"/>
    <property type="match status" value="1"/>
</dbReference>
<dbReference type="GO" id="GO:0016787">
    <property type="term" value="F:hydrolase activity"/>
    <property type="evidence" value="ECO:0007669"/>
    <property type="project" value="UniProtKB-KW"/>
</dbReference>
<protein>
    <submittedName>
        <fullName evidence="2">Alpha/beta hydrolase</fullName>
    </submittedName>
</protein>
<dbReference type="InterPro" id="IPR050471">
    <property type="entry name" value="AB_hydrolase"/>
</dbReference>